<sequence length="336" mass="37823">MTDQRLNVSPVSVPSQQSYDGEVFPLILKCESELATLDEAVAWAKENREDLLRQCQTHGAILFRGFPLGEPSEFDQFIAAFEIENFPYEVSLSNAVRTNFTPRVFSANEAPSTVTIYLHHEMAQTPIFPSKLFFCCWQAADEGGATPLCRSDILFEQMQERFPQFAFDCETKGLKYTNVMPAANDASSGMGRSWQSTFRVETQEQAQARMAEYGYTWGWQEDGSLRATTPVLPAVREVSPGRKVFFNQLIAAFCGWKDSRNDPSKSITFGDGQPLDRDTVMEVAKMAEQLTFDLPWQNGDIALVDNFLVMHGRRTFQGPRKILASLLEMGQHAHAT</sequence>
<gene>
    <name evidence="4" type="ORF">C5Y96_20110</name>
</gene>
<dbReference type="InterPro" id="IPR050411">
    <property type="entry name" value="AlphaKG_dependent_hydroxylases"/>
</dbReference>
<dbReference type="Proteomes" id="UP000240009">
    <property type="component" value="Unassembled WGS sequence"/>
</dbReference>
<protein>
    <submittedName>
        <fullName evidence="4">SyrP protein</fullName>
    </submittedName>
</protein>
<keyword evidence="2" id="KW-0560">Oxidoreductase</keyword>
<dbReference type="AlphaFoldDB" id="A0A2S8F2L8"/>
<dbReference type="GO" id="GO:0016706">
    <property type="term" value="F:2-oxoglutarate-dependent dioxygenase activity"/>
    <property type="evidence" value="ECO:0007669"/>
    <property type="project" value="UniProtKB-ARBA"/>
</dbReference>
<evidence type="ECO:0000313" key="5">
    <source>
        <dbReference type="Proteomes" id="UP000240009"/>
    </source>
</evidence>
<dbReference type="InterPro" id="IPR003819">
    <property type="entry name" value="TauD/TfdA-like"/>
</dbReference>
<dbReference type="Gene3D" id="3.60.130.10">
    <property type="entry name" value="Clavaminate synthase-like"/>
    <property type="match status" value="1"/>
</dbReference>
<comment type="caution">
    <text evidence="4">The sequence shown here is derived from an EMBL/GenBank/DDBJ whole genome shotgun (WGS) entry which is preliminary data.</text>
</comment>
<evidence type="ECO:0000313" key="4">
    <source>
        <dbReference type="EMBL" id="PQO26347.1"/>
    </source>
</evidence>
<dbReference type="Pfam" id="PF02668">
    <property type="entry name" value="TauD"/>
    <property type="match status" value="1"/>
</dbReference>
<dbReference type="PANTHER" id="PTHR10696:SF21">
    <property type="entry name" value="TAUD_TFDA-LIKE DOMAIN-CONTAINING PROTEIN"/>
    <property type="match status" value="1"/>
</dbReference>
<dbReference type="EMBL" id="PUIA01000068">
    <property type="protein sequence ID" value="PQO26347.1"/>
    <property type="molecule type" value="Genomic_DNA"/>
</dbReference>
<dbReference type="RefSeq" id="WP_105357091.1">
    <property type="nucleotide sequence ID" value="NZ_PUIA01000068.1"/>
</dbReference>
<accession>A0A2S8F2L8</accession>
<name>A0A2S8F2L8_9BACT</name>
<reference evidence="4 5" key="1">
    <citation type="submission" date="2018-02" db="EMBL/GenBank/DDBJ databases">
        <title>Comparative genomes isolates from brazilian mangrove.</title>
        <authorList>
            <person name="Araujo J.E."/>
            <person name="Taketani R.G."/>
            <person name="Silva M.C.P."/>
            <person name="Loureco M.V."/>
            <person name="Andreote F.D."/>
        </authorList>
    </citation>
    <scope>NUCLEOTIDE SEQUENCE [LARGE SCALE GENOMIC DNA]</scope>
    <source>
        <strain evidence="4 5">HEX-2 MGV</strain>
    </source>
</reference>
<proteinExistence type="predicted"/>
<dbReference type="SUPFAM" id="SSF51197">
    <property type="entry name" value="Clavaminate synthase-like"/>
    <property type="match status" value="1"/>
</dbReference>
<feature type="domain" description="TauD/TfdA-like" evidence="3">
    <location>
        <begin position="34"/>
        <end position="323"/>
    </location>
</feature>
<dbReference type="InterPro" id="IPR042098">
    <property type="entry name" value="TauD-like_sf"/>
</dbReference>
<organism evidence="4 5">
    <name type="scientific">Blastopirellula marina</name>
    <dbReference type="NCBI Taxonomy" id="124"/>
    <lineage>
        <taxon>Bacteria</taxon>
        <taxon>Pseudomonadati</taxon>
        <taxon>Planctomycetota</taxon>
        <taxon>Planctomycetia</taxon>
        <taxon>Pirellulales</taxon>
        <taxon>Pirellulaceae</taxon>
        <taxon>Blastopirellula</taxon>
    </lineage>
</organism>
<evidence type="ECO:0000256" key="2">
    <source>
        <dbReference type="ARBA" id="ARBA00023002"/>
    </source>
</evidence>
<dbReference type="OrthoDB" id="9769888at2"/>
<comment type="cofactor">
    <cofactor evidence="1">
        <name>Fe(2+)</name>
        <dbReference type="ChEBI" id="CHEBI:29033"/>
    </cofactor>
</comment>
<evidence type="ECO:0000256" key="1">
    <source>
        <dbReference type="ARBA" id="ARBA00001954"/>
    </source>
</evidence>
<evidence type="ECO:0000259" key="3">
    <source>
        <dbReference type="Pfam" id="PF02668"/>
    </source>
</evidence>
<dbReference type="PANTHER" id="PTHR10696">
    <property type="entry name" value="GAMMA-BUTYROBETAINE HYDROXYLASE-RELATED"/>
    <property type="match status" value="1"/>
</dbReference>